<keyword evidence="8" id="KW-0808">Transferase</keyword>
<dbReference type="OrthoDB" id="6629107at2759"/>
<keyword evidence="1" id="KW-0540">Nuclease</keyword>
<dbReference type="GO" id="GO:0016787">
    <property type="term" value="F:hydrolase activity"/>
    <property type="evidence" value="ECO:0007669"/>
    <property type="project" value="UniProtKB-KW"/>
</dbReference>
<feature type="region of interest" description="Disordered" evidence="10">
    <location>
        <begin position="367"/>
        <end position="390"/>
    </location>
</feature>
<accession>A0A5E4MRT3</accession>
<keyword evidence="8" id="KW-0239">DNA-directed DNA polymerase</keyword>
<evidence type="ECO:0000256" key="5">
    <source>
        <dbReference type="ARBA" id="ARBA00022842"/>
    </source>
</evidence>
<dbReference type="EMBL" id="CABPRJ010000963">
    <property type="protein sequence ID" value="VVC33094.1"/>
    <property type="molecule type" value="Genomic_DNA"/>
</dbReference>
<evidence type="ECO:0000313" key="12">
    <source>
        <dbReference type="Proteomes" id="UP000325440"/>
    </source>
</evidence>
<dbReference type="InterPro" id="IPR039537">
    <property type="entry name" value="Retrotran_Ty1/copia-like"/>
</dbReference>
<keyword evidence="7" id="KW-0695">RNA-directed DNA polymerase</keyword>
<protein>
    <submittedName>
        <fullName evidence="11">Ribonuclease H-like domain</fullName>
    </submittedName>
</protein>
<organism evidence="11 12">
    <name type="scientific">Cinara cedri</name>
    <dbReference type="NCBI Taxonomy" id="506608"/>
    <lineage>
        <taxon>Eukaryota</taxon>
        <taxon>Metazoa</taxon>
        <taxon>Ecdysozoa</taxon>
        <taxon>Arthropoda</taxon>
        <taxon>Hexapoda</taxon>
        <taxon>Insecta</taxon>
        <taxon>Pterygota</taxon>
        <taxon>Neoptera</taxon>
        <taxon>Paraneoptera</taxon>
        <taxon>Hemiptera</taxon>
        <taxon>Sternorrhyncha</taxon>
        <taxon>Aphidomorpha</taxon>
        <taxon>Aphidoidea</taxon>
        <taxon>Aphididae</taxon>
        <taxon>Lachninae</taxon>
        <taxon>Cinara</taxon>
    </lineage>
</organism>
<dbReference type="GO" id="GO:0046872">
    <property type="term" value="F:metal ion binding"/>
    <property type="evidence" value="ECO:0007669"/>
    <property type="project" value="UniProtKB-KW"/>
</dbReference>
<reference evidence="11 12" key="1">
    <citation type="submission" date="2019-08" db="EMBL/GenBank/DDBJ databases">
        <authorList>
            <person name="Alioto T."/>
            <person name="Alioto T."/>
            <person name="Gomez Garrido J."/>
        </authorList>
    </citation>
    <scope>NUCLEOTIDE SEQUENCE [LARGE SCALE GENOMIC DNA]</scope>
</reference>
<evidence type="ECO:0000256" key="9">
    <source>
        <dbReference type="ARBA" id="ARBA00023172"/>
    </source>
</evidence>
<evidence type="ECO:0000256" key="3">
    <source>
        <dbReference type="ARBA" id="ARBA00022759"/>
    </source>
</evidence>
<gene>
    <name evidence="11" type="ORF">CINCED_3A005540</name>
</gene>
<dbReference type="InterPro" id="IPR012337">
    <property type="entry name" value="RNaseH-like_sf"/>
</dbReference>
<dbReference type="SUPFAM" id="SSF53098">
    <property type="entry name" value="Ribonuclease H-like"/>
    <property type="match status" value="1"/>
</dbReference>
<keyword evidence="2" id="KW-0479">Metal-binding</keyword>
<dbReference type="AlphaFoldDB" id="A0A5E4MRT3"/>
<dbReference type="GO" id="GO:0003887">
    <property type="term" value="F:DNA-directed DNA polymerase activity"/>
    <property type="evidence" value="ECO:0007669"/>
    <property type="project" value="UniProtKB-KW"/>
</dbReference>
<evidence type="ECO:0000256" key="6">
    <source>
        <dbReference type="ARBA" id="ARBA00022908"/>
    </source>
</evidence>
<dbReference type="GO" id="GO:0003676">
    <property type="term" value="F:nucleic acid binding"/>
    <property type="evidence" value="ECO:0007669"/>
    <property type="project" value="InterPro"/>
</dbReference>
<dbReference type="GO" id="GO:0004519">
    <property type="term" value="F:endonuclease activity"/>
    <property type="evidence" value="ECO:0007669"/>
    <property type="project" value="UniProtKB-KW"/>
</dbReference>
<evidence type="ECO:0000256" key="7">
    <source>
        <dbReference type="ARBA" id="ARBA00022918"/>
    </source>
</evidence>
<evidence type="ECO:0000256" key="10">
    <source>
        <dbReference type="SAM" id="MobiDB-lite"/>
    </source>
</evidence>
<dbReference type="GO" id="GO:0003964">
    <property type="term" value="F:RNA-directed DNA polymerase activity"/>
    <property type="evidence" value="ECO:0007669"/>
    <property type="project" value="UniProtKB-KW"/>
</dbReference>
<dbReference type="InterPro" id="IPR036397">
    <property type="entry name" value="RNaseH_sf"/>
</dbReference>
<dbReference type="Proteomes" id="UP000325440">
    <property type="component" value="Unassembled WGS sequence"/>
</dbReference>
<keyword evidence="12" id="KW-1185">Reference proteome</keyword>
<keyword evidence="3" id="KW-0255">Endonuclease</keyword>
<evidence type="ECO:0000256" key="1">
    <source>
        <dbReference type="ARBA" id="ARBA00022722"/>
    </source>
</evidence>
<evidence type="ECO:0000256" key="4">
    <source>
        <dbReference type="ARBA" id="ARBA00022801"/>
    </source>
</evidence>
<keyword evidence="6" id="KW-0229">DNA integration</keyword>
<dbReference type="PANTHER" id="PTHR42648">
    <property type="entry name" value="TRANSPOSASE, PUTATIVE-RELATED"/>
    <property type="match status" value="1"/>
</dbReference>
<evidence type="ECO:0000256" key="2">
    <source>
        <dbReference type="ARBA" id="ARBA00022723"/>
    </source>
</evidence>
<dbReference type="Gene3D" id="3.30.420.10">
    <property type="entry name" value="Ribonuclease H-like superfamily/Ribonuclease H"/>
    <property type="match status" value="1"/>
</dbReference>
<keyword evidence="9" id="KW-0233">DNA recombination</keyword>
<keyword evidence="4" id="KW-0378">Hydrolase</keyword>
<name>A0A5E4MRT3_9HEMI</name>
<dbReference type="GO" id="GO:0006310">
    <property type="term" value="P:DNA recombination"/>
    <property type="evidence" value="ECO:0007669"/>
    <property type="project" value="UniProtKB-KW"/>
</dbReference>
<evidence type="ECO:0000256" key="8">
    <source>
        <dbReference type="ARBA" id="ARBA00022932"/>
    </source>
</evidence>
<keyword evidence="8" id="KW-0548">Nucleotidyltransferase</keyword>
<dbReference type="PANTHER" id="PTHR42648:SF11">
    <property type="entry name" value="TRANSPOSON TY4-P GAG-POL POLYPROTEIN"/>
    <property type="match status" value="1"/>
</dbReference>
<keyword evidence="5" id="KW-0460">Magnesium</keyword>
<proteinExistence type="predicted"/>
<evidence type="ECO:0000313" key="11">
    <source>
        <dbReference type="EMBL" id="VVC33094.1"/>
    </source>
</evidence>
<sequence>MRPKLCQIYLQDSWWKKQGNYKDKRFMKKQSTVVLLQQKVIRYLIIKKAGKCNHCKKLGDAFIDCSKVMRPNDENSKWYVDSGAINHIEWFVYYKQFYDTMEVHIGGRTKITAYEIKENVFSSSACLDKVIKMISDNKMCKIIKTGKTLAVGSRDNKLFTLEFKTISIKQVCQANLVKKVDILEHIYKNIRHICNYHLLIQKRILFREACIYGKQYRELFPTSKTTAEPGEIIHSDVCGPMKTNFLGSKKYFVLFKDDFSNIRYVYFLTHKSEISDNRLEYINADIKAILNKLRIQHQISTPYTQQNGSAKHDIQIIIETARTLIASKNLSKNVWTKVVNMVYVLNHTGNSDHEKGISIPSEINGEKFTKEKEGKTNSGSVIENEDKNLNKDAQIPVDIEQIV</sequence>
<dbReference type="GO" id="GO:0015074">
    <property type="term" value="P:DNA integration"/>
    <property type="evidence" value="ECO:0007669"/>
    <property type="project" value="UniProtKB-KW"/>
</dbReference>